<evidence type="ECO:0000313" key="1">
    <source>
        <dbReference type="EMBL" id="KAF2795323.1"/>
    </source>
</evidence>
<dbReference type="Proteomes" id="UP000799757">
    <property type="component" value="Unassembled WGS sequence"/>
</dbReference>
<gene>
    <name evidence="1" type="ORF">K505DRAFT_324108</name>
</gene>
<name>A0A6A6XGZ1_9PLEO</name>
<dbReference type="AlphaFoldDB" id="A0A6A6XGZ1"/>
<keyword evidence="2" id="KW-1185">Reference proteome</keyword>
<evidence type="ECO:0000313" key="2">
    <source>
        <dbReference type="Proteomes" id="UP000799757"/>
    </source>
</evidence>
<organism evidence="1 2">
    <name type="scientific">Melanomma pulvis-pyrius CBS 109.77</name>
    <dbReference type="NCBI Taxonomy" id="1314802"/>
    <lineage>
        <taxon>Eukaryota</taxon>
        <taxon>Fungi</taxon>
        <taxon>Dikarya</taxon>
        <taxon>Ascomycota</taxon>
        <taxon>Pezizomycotina</taxon>
        <taxon>Dothideomycetes</taxon>
        <taxon>Pleosporomycetidae</taxon>
        <taxon>Pleosporales</taxon>
        <taxon>Melanommataceae</taxon>
        <taxon>Melanomma</taxon>
    </lineage>
</organism>
<sequence length="188" mass="21628">MPLPLPLPIDPSPSTLPSLPHPHLLLPSPPPSLPRRSSFLYDPASDDLTPSQVYTSRRDIEEWVLASIPAHRSTYTISTQPTSTLTWGLKYLRSRISSLVALDVQLYFEYASLLPPTDYTAQGFAYAGWCWNPPADEAVDRLGREQLIRYLWGDVVVYDEVGLSVRGWMRELERRRRREREREAEETY</sequence>
<proteinExistence type="predicted"/>
<protein>
    <submittedName>
        <fullName evidence="1">Uncharacterized protein</fullName>
    </submittedName>
</protein>
<accession>A0A6A6XGZ1</accession>
<dbReference type="EMBL" id="MU001862">
    <property type="protein sequence ID" value="KAF2795323.1"/>
    <property type="molecule type" value="Genomic_DNA"/>
</dbReference>
<dbReference type="OrthoDB" id="3867554at2759"/>
<reference evidence="1" key="1">
    <citation type="journal article" date="2020" name="Stud. Mycol.">
        <title>101 Dothideomycetes genomes: a test case for predicting lifestyles and emergence of pathogens.</title>
        <authorList>
            <person name="Haridas S."/>
            <person name="Albert R."/>
            <person name="Binder M."/>
            <person name="Bloem J."/>
            <person name="Labutti K."/>
            <person name="Salamov A."/>
            <person name="Andreopoulos B."/>
            <person name="Baker S."/>
            <person name="Barry K."/>
            <person name="Bills G."/>
            <person name="Bluhm B."/>
            <person name="Cannon C."/>
            <person name="Castanera R."/>
            <person name="Culley D."/>
            <person name="Daum C."/>
            <person name="Ezra D."/>
            <person name="Gonzalez J."/>
            <person name="Henrissat B."/>
            <person name="Kuo A."/>
            <person name="Liang C."/>
            <person name="Lipzen A."/>
            <person name="Lutzoni F."/>
            <person name="Magnuson J."/>
            <person name="Mondo S."/>
            <person name="Nolan M."/>
            <person name="Ohm R."/>
            <person name="Pangilinan J."/>
            <person name="Park H.-J."/>
            <person name="Ramirez L."/>
            <person name="Alfaro M."/>
            <person name="Sun H."/>
            <person name="Tritt A."/>
            <person name="Yoshinaga Y."/>
            <person name="Zwiers L.-H."/>
            <person name="Turgeon B."/>
            <person name="Goodwin S."/>
            <person name="Spatafora J."/>
            <person name="Crous P."/>
            <person name="Grigoriev I."/>
        </authorList>
    </citation>
    <scope>NUCLEOTIDE SEQUENCE</scope>
    <source>
        <strain evidence="1">CBS 109.77</strain>
    </source>
</reference>